<dbReference type="EMBL" id="PNQX01000005">
    <property type="protein sequence ID" value="PMQ18575.1"/>
    <property type="molecule type" value="Genomic_DNA"/>
</dbReference>
<dbReference type="InterPro" id="IPR002711">
    <property type="entry name" value="HNH"/>
</dbReference>
<dbReference type="Pfam" id="PF01844">
    <property type="entry name" value="HNH"/>
    <property type="match status" value="1"/>
</dbReference>
<dbReference type="Pfam" id="PF02720">
    <property type="entry name" value="DUF222"/>
    <property type="match status" value="1"/>
</dbReference>
<feature type="compositionally biased region" description="Basic and acidic residues" evidence="2">
    <location>
        <begin position="7"/>
        <end position="40"/>
    </location>
</feature>
<dbReference type="CDD" id="cd00085">
    <property type="entry name" value="HNHc"/>
    <property type="match status" value="1"/>
</dbReference>
<sequence>MSIPAYLEDRDGEHRLPLRPPGTREESHRTSSEEAEREHQTFLGTLKQTALELFDAGPINGPTDALEALKKIQRLQSSTEAAIAYIMADGVEHVNESFNDLISTEHPHSADEETEAAKSAACYGVDRGSEQIINSNFIAESSVALRESNRKVSKRMFHAKGLRHVCKNTLAALAAGEITAKAAHDIVKFCQDLSPEQISLMEQILLPMAKTAPDEAIYQRARRLHDRLNPDSAENRQRNALAARNVRMWNDEDGMATLQLHHSADVIHSINNSIKHVASQINGPKDSRTQAQVEADAFADVYLNGWPGTEAMPLKPRLSITIPALEMLANPSRSLAELEGYGPIPLGVALKIAADAPSFQRVLTDPWTGAAIDVEPKRYRPSQGLRDLLRHRDQHCGFPGCRRPADRSEIDHIEAYGQGGHTTRQNTHLLCKQHQMFKHALGWKVLACPDGSKTWISPHGLRSITIPESVSNVENFDHLNDHCPQRPEEATTPVVRLTPETRRVLSLDQDEDLPDTGTG</sequence>
<dbReference type="GO" id="GO:0003676">
    <property type="term" value="F:nucleic acid binding"/>
    <property type="evidence" value="ECO:0007669"/>
    <property type="project" value="InterPro"/>
</dbReference>
<evidence type="ECO:0000256" key="2">
    <source>
        <dbReference type="SAM" id="MobiDB-lite"/>
    </source>
</evidence>
<evidence type="ECO:0000259" key="3">
    <source>
        <dbReference type="SMART" id="SM00507"/>
    </source>
</evidence>
<dbReference type="InterPro" id="IPR003870">
    <property type="entry name" value="DUF222"/>
</dbReference>
<evidence type="ECO:0000313" key="5">
    <source>
        <dbReference type="Proteomes" id="UP000235739"/>
    </source>
</evidence>
<dbReference type="InterPro" id="IPR003615">
    <property type="entry name" value="HNH_nuc"/>
</dbReference>
<accession>A0A2N7RXG4</accession>
<gene>
    <name evidence="4" type="ORF">CIK84_18635</name>
</gene>
<feature type="region of interest" description="Disordered" evidence="2">
    <location>
        <begin position="1"/>
        <end position="40"/>
    </location>
</feature>
<protein>
    <recommendedName>
        <fullName evidence="3">HNH nuclease domain-containing protein</fullName>
    </recommendedName>
</protein>
<feature type="domain" description="HNH nuclease" evidence="3">
    <location>
        <begin position="384"/>
        <end position="436"/>
    </location>
</feature>
<dbReference type="SMART" id="SM00507">
    <property type="entry name" value="HNHc"/>
    <property type="match status" value="1"/>
</dbReference>
<reference evidence="4 5" key="1">
    <citation type="journal article" date="2017" name="Elife">
        <title>Extensive horizontal gene transfer in cheese-associated bacteria.</title>
        <authorList>
            <person name="Bonham K.S."/>
            <person name="Wolfe B.E."/>
            <person name="Dutton R.J."/>
        </authorList>
    </citation>
    <scope>NUCLEOTIDE SEQUENCE [LARGE SCALE GENOMIC DNA]</scope>
    <source>
        <strain evidence="4 5">JB182</strain>
    </source>
</reference>
<dbReference type="GO" id="GO:0008270">
    <property type="term" value="F:zinc ion binding"/>
    <property type="evidence" value="ECO:0007669"/>
    <property type="project" value="InterPro"/>
</dbReference>
<evidence type="ECO:0000313" key="4">
    <source>
        <dbReference type="EMBL" id="PMQ18575.1"/>
    </source>
</evidence>
<dbReference type="GO" id="GO:0004519">
    <property type="term" value="F:endonuclease activity"/>
    <property type="evidence" value="ECO:0007669"/>
    <property type="project" value="InterPro"/>
</dbReference>
<organism evidence="4 5">
    <name type="scientific">Glutamicibacter arilaitensis</name>
    <dbReference type="NCBI Taxonomy" id="256701"/>
    <lineage>
        <taxon>Bacteria</taxon>
        <taxon>Bacillati</taxon>
        <taxon>Actinomycetota</taxon>
        <taxon>Actinomycetes</taxon>
        <taxon>Micrococcales</taxon>
        <taxon>Micrococcaceae</taxon>
        <taxon>Glutamicibacter</taxon>
    </lineage>
</organism>
<name>A0A2N7RXG4_9MICC</name>
<evidence type="ECO:0000256" key="1">
    <source>
        <dbReference type="ARBA" id="ARBA00023450"/>
    </source>
</evidence>
<dbReference type="AlphaFoldDB" id="A0A2N7RXG4"/>
<dbReference type="Proteomes" id="UP000235739">
    <property type="component" value="Unassembled WGS sequence"/>
</dbReference>
<proteinExistence type="inferred from homology"/>
<dbReference type="RefSeq" id="WP_102599324.1">
    <property type="nucleotide sequence ID" value="NZ_PNQX01000005.1"/>
</dbReference>
<comment type="similarity">
    <text evidence="1">Belongs to the Rv1128c/1148c/1588c/1702c/1945/3466 family.</text>
</comment>
<dbReference type="Gene3D" id="1.10.30.50">
    <property type="match status" value="1"/>
</dbReference>
<comment type="caution">
    <text evidence="4">The sequence shown here is derived from an EMBL/GenBank/DDBJ whole genome shotgun (WGS) entry which is preliminary data.</text>
</comment>